<accession>A0A7X9SEC4</accession>
<dbReference type="RefSeq" id="WP_168948158.1">
    <property type="nucleotide sequence ID" value="NZ_JABAGL010000027.1"/>
</dbReference>
<dbReference type="EMBL" id="JABAGL010000027">
    <property type="protein sequence ID" value="NME87645.1"/>
    <property type="molecule type" value="Genomic_DNA"/>
</dbReference>
<dbReference type="Proteomes" id="UP000520291">
    <property type="component" value="Unassembled WGS sequence"/>
</dbReference>
<comment type="caution">
    <text evidence="1">The sequence shown here is derived from an EMBL/GenBank/DDBJ whole genome shotgun (WGS) entry which is preliminary data.</text>
</comment>
<name>A0A7X9SEC4_9BACE</name>
<evidence type="ECO:0000313" key="2">
    <source>
        <dbReference type="Proteomes" id="UP000520291"/>
    </source>
</evidence>
<reference evidence="1 2" key="1">
    <citation type="submission" date="2020-04" db="EMBL/GenBank/DDBJ databases">
        <authorList>
            <person name="Hitch T.C.A."/>
            <person name="Wylensek D."/>
            <person name="Clavel T."/>
        </authorList>
    </citation>
    <scope>NUCLEOTIDE SEQUENCE [LARGE SCALE GENOMIC DNA]</scope>
    <source>
        <strain evidence="1 2">WCA3-601-WT-5E</strain>
    </source>
</reference>
<dbReference type="AlphaFoldDB" id="A0A7X9SEC4"/>
<protein>
    <submittedName>
        <fullName evidence="1">Uncharacterized protein</fullName>
    </submittedName>
</protein>
<gene>
    <name evidence="1" type="ORF">HF841_16760</name>
</gene>
<evidence type="ECO:0000313" key="1">
    <source>
        <dbReference type="EMBL" id="NME87645.1"/>
    </source>
</evidence>
<organism evidence="1 2">
    <name type="scientific">Bacteroides eggerthii</name>
    <dbReference type="NCBI Taxonomy" id="28111"/>
    <lineage>
        <taxon>Bacteria</taxon>
        <taxon>Pseudomonadati</taxon>
        <taxon>Bacteroidota</taxon>
        <taxon>Bacteroidia</taxon>
        <taxon>Bacteroidales</taxon>
        <taxon>Bacteroidaceae</taxon>
        <taxon>Bacteroides</taxon>
    </lineage>
</organism>
<sequence length="87" mass="10040">MANENYLSELVTRLLEQETSEEMAEIKRMIYRRIATESDIKLSRIPAPLNITEIGGYFNLLMKINQQEMLRQTLASILGLPMQPPTE</sequence>
<proteinExistence type="predicted"/>